<evidence type="ECO:0000256" key="1">
    <source>
        <dbReference type="SAM" id="SignalP"/>
    </source>
</evidence>
<dbReference type="PROSITE" id="PS51257">
    <property type="entry name" value="PROKAR_LIPOPROTEIN"/>
    <property type="match status" value="1"/>
</dbReference>
<dbReference type="Proteomes" id="UP001432322">
    <property type="component" value="Unassembled WGS sequence"/>
</dbReference>
<accession>A0AAV5V0D1</accession>
<name>A0AAV5V0D1_9BILA</name>
<protein>
    <submittedName>
        <fullName evidence="2">Uncharacterized protein</fullName>
    </submittedName>
</protein>
<proteinExistence type="predicted"/>
<keyword evidence="1" id="KW-0732">Signal</keyword>
<feature type="signal peptide" evidence="1">
    <location>
        <begin position="1"/>
        <end position="24"/>
    </location>
</feature>
<organism evidence="2 3">
    <name type="scientific">Pristionchus fissidentatus</name>
    <dbReference type="NCBI Taxonomy" id="1538716"/>
    <lineage>
        <taxon>Eukaryota</taxon>
        <taxon>Metazoa</taxon>
        <taxon>Ecdysozoa</taxon>
        <taxon>Nematoda</taxon>
        <taxon>Chromadorea</taxon>
        <taxon>Rhabditida</taxon>
        <taxon>Rhabditina</taxon>
        <taxon>Diplogasteromorpha</taxon>
        <taxon>Diplogasteroidea</taxon>
        <taxon>Neodiplogasteridae</taxon>
        <taxon>Pristionchus</taxon>
    </lineage>
</organism>
<comment type="caution">
    <text evidence="2">The sequence shown here is derived from an EMBL/GenBank/DDBJ whole genome shotgun (WGS) entry which is preliminary data.</text>
</comment>
<evidence type="ECO:0000313" key="3">
    <source>
        <dbReference type="Proteomes" id="UP001432322"/>
    </source>
</evidence>
<dbReference type="EMBL" id="BTSY01000002">
    <property type="protein sequence ID" value="GMT13006.1"/>
    <property type="molecule type" value="Genomic_DNA"/>
</dbReference>
<reference evidence="2" key="1">
    <citation type="submission" date="2023-10" db="EMBL/GenBank/DDBJ databases">
        <title>Genome assembly of Pristionchus species.</title>
        <authorList>
            <person name="Yoshida K."/>
            <person name="Sommer R.J."/>
        </authorList>
    </citation>
    <scope>NUCLEOTIDE SEQUENCE</scope>
    <source>
        <strain evidence="2">RS5133</strain>
    </source>
</reference>
<evidence type="ECO:0000313" key="2">
    <source>
        <dbReference type="EMBL" id="GMT13006.1"/>
    </source>
</evidence>
<feature type="chain" id="PRO_5043428283" evidence="1">
    <location>
        <begin position="25"/>
        <end position="222"/>
    </location>
</feature>
<keyword evidence="3" id="KW-1185">Reference proteome</keyword>
<gene>
    <name evidence="2" type="ORF">PFISCL1PPCAC_4303</name>
</gene>
<dbReference type="AlphaFoldDB" id="A0AAV5V0D1"/>
<dbReference type="PANTHER" id="PTHR35014:SF1">
    <property type="entry name" value="INFECTION RESPONSE PROTEIN"/>
    <property type="match status" value="1"/>
</dbReference>
<dbReference type="PANTHER" id="PTHR35014">
    <property type="entry name" value="INFECTION RESPONSE PROTEIN-RELATED"/>
    <property type="match status" value="1"/>
</dbReference>
<sequence length="222" mass="24690">MRRVIAGLALLSSVACGVLPDVKAGSSCSSAFMAQTKSCLNAYFSGFGLNPARLPPFEDYIQKIVDMTEQNGPNGVEFFCKYEVTVESCLGYLFNSPCMTAASFQDMYNMNLAQAIDYSTDFPVRAYMCNNKDFVEENLACFNDINDNHFDERRQCAAAVEKDIKNVKNGDYCSPWAGYLTCTDDFYVKYCGPQVKGYVCNVIKEGINWDSQGICMSILPLC</sequence>